<dbReference type="Pfam" id="PF00583">
    <property type="entry name" value="Acetyltransf_1"/>
    <property type="match status" value="1"/>
</dbReference>
<comment type="pathway">
    <text evidence="1">Amino-acid biosynthesis; L-arginine biosynthesis; N(2)-acetyl-L-ornithine from L-glutamate: step 1/4.</text>
</comment>
<dbReference type="InterPro" id="IPR016181">
    <property type="entry name" value="Acyl_CoA_acyltransferase"/>
</dbReference>
<dbReference type="InterPro" id="IPR000182">
    <property type="entry name" value="GNAT_dom"/>
</dbReference>
<sequence>MASAYIEGHRGRTFVLLAPGEVTSQRELLDSFLEDIVLLHGLGVRLVLVLGAQQRIDAALERQGLKPRYAGGYRVTDAAAQAAAVEAAGGTRMQVEAALSRALSVGVVRRHARGAEGEDLHYGPAVRVASGNWVTGRRRGVVDGIDFGATGSVRFMQAEAIEQQLDMGSVVLLSSLAYSAAGEVLNCNAHEVATHAAVELHADKLIILTLDAVADLGLPHWLPLNDAEELMAAHMARAAAAGEPVPLGVCRVGNLLPSASGIAVRPDSGSAPLPELQLDLDCWQSLRFPNSLLAAVAACKNGVRRAHLVDARADGGLLLELYSRDGAGTMISTDFYEGIRPAAPRDLKSIEQLLAPLEREGVTRKRSREELAASLPGFTVVERESKVLGCALLQDLGEAPDGPRCGELAAFCVSPAYRGSGRGDALLDYVEQSARDQGMRRLVLLTTRTADWFQQRDFVPAGPAHLSELLPEKRRATVDPKRNSQLYVKTIYELDDSAPRAGKRIGF</sequence>
<dbReference type="InterPro" id="IPR036393">
    <property type="entry name" value="AceGlu_kinase-like_sf"/>
</dbReference>
<organism evidence="8 9">
    <name type="scientific">Elliptochloris bilobata</name>
    <dbReference type="NCBI Taxonomy" id="381761"/>
    <lineage>
        <taxon>Eukaryota</taxon>
        <taxon>Viridiplantae</taxon>
        <taxon>Chlorophyta</taxon>
        <taxon>core chlorophytes</taxon>
        <taxon>Trebouxiophyceae</taxon>
        <taxon>Trebouxiophyceae incertae sedis</taxon>
        <taxon>Elliptochloris clade</taxon>
        <taxon>Elliptochloris</taxon>
    </lineage>
</organism>
<gene>
    <name evidence="8" type="ORF">WJX81_007316</name>
</gene>
<keyword evidence="9" id="KW-1185">Reference proteome</keyword>
<dbReference type="Proteomes" id="UP001445335">
    <property type="component" value="Unassembled WGS sequence"/>
</dbReference>
<comment type="catalytic activity">
    <reaction evidence="6">
        <text>L-glutamate + acetyl-CoA = N-acetyl-L-glutamate + CoA + H(+)</text>
        <dbReference type="Rhea" id="RHEA:24292"/>
        <dbReference type="ChEBI" id="CHEBI:15378"/>
        <dbReference type="ChEBI" id="CHEBI:29985"/>
        <dbReference type="ChEBI" id="CHEBI:44337"/>
        <dbReference type="ChEBI" id="CHEBI:57287"/>
        <dbReference type="ChEBI" id="CHEBI:57288"/>
        <dbReference type="EC" id="2.3.1.1"/>
    </reaction>
</comment>
<dbReference type="InterPro" id="IPR010167">
    <property type="entry name" value="NH2A_AcTrfase"/>
</dbReference>
<dbReference type="GO" id="GO:0005737">
    <property type="term" value="C:cytoplasm"/>
    <property type="evidence" value="ECO:0007669"/>
    <property type="project" value="InterPro"/>
</dbReference>
<proteinExistence type="inferred from homology"/>
<evidence type="ECO:0000256" key="5">
    <source>
        <dbReference type="ARBA" id="ARBA00023315"/>
    </source>
</evidence>
<dbReference type="GO" id="GO:0006526">
    <property type="term" value="P:L-arginine biosynthetic process"/>
    <property type="evidence" value="ECO:0007669"/>
    <property type="project" value="InterPro"/>
</dbReference>
<dbReference type="SUPFAM" id="SSF53633">
    <property type="entry name" value="Carbamate kinase-like"/>
    <property type="match status" value="2"/>
</dbReference>
<dbReference type="Pfam" id="PF00696">
    <property type="entry name" value="AA_kinase"/>
    <property type="match status" value="1"/>
</dbReference>
<dbReference type="EC" id="2.3.1.1" evidence="3"/>
<dbReference type="PANTHER" id="PTHR30602:SF12">
    <property type="entry name" value="AMINO-ACID ACETYLTRANSFERASE NAGS1, CHLOROPLASTIC-RELATED"/>
    <property type="match status" value="1"/>
</dbReference>
<evidence type="ECO:0000256" key="4">
    <source>
        <dbReference type="ARBA" id="ARBA00022679"/>
    </source>
</evidence>
<dbReference type="Gene3D" id="3.40.630.30">
    <property type="match status" value="1"/>
</dbReference>
<dbReference type="CDD" id="cd04301">
    <property type="entry name" value="NAT_SF"/>
    <property type="match status" value="1"/>
</dbReference>
<evidence type="ECO:0000259" key="7">
    <source>
        <dbReference type="PROSITE" id="PS51186"/>
    </source>
</evidence>
<evidence type="ECO:0000256" key="6">
    <source>
        <dbReference type="ARBA" id="ARBA00048372"/>
    </source>
</evidence>
<dbReference type="AlphaFoldDB" id="A0AAW1QIW9"/>
<dbReference type="HAMAP" id="MF_01105">
    <property type="entry name" value="N_acetyl_glu_synth"/>
    <property type="match status" value="1"/>
</dbReference>
<dbReference type="SUPFAM" id="SSF55729">
    <property type="entry name" value="Acyl-CoA N-acyltransferases (Nat)"/>
    <property type="match status" value="1"/>
</dbReference>
<evidence type="ECO:0000256" key="1">
    <source>
        <dbReference type="ARBA" id="ARBA00004925"/>
    </source>
</evidence>
<protein>
    <recommendedName>
        <fullName evidence="3">amino-acid N-acetyltransferase</fullName>
        <ecNumber evidence="3">2.3.1.1</ecNumber>
    </recommendedName>
</protein>
<dbReference type="PIRSF" id="PIRSF000423">
    <property type="entry name" value="ArgA"/>
    <property type="match status" value="1"/>
</dbReference>
<evidence type="ECO:0000313" key="9">
    <source>
        <dbReference type="Proteomes" id="UP001445335"/>
    </source>
</evidence>
<evidence type="ECO:0000313" key="8">
    <source>
        <dbReference type="EMBL" id="KAK9821240.1"/>
    </source>
</evidence>
<keyword evidence="4" id="KW-0808">Transferase</keyword>
<dbReference type="EMBL" id="JALJOU010000105">
    <property type="protein sequence ID" value="KAK9821240.1"/>
    <property type="molecule type" value="Genomic_DNA"/>
</dbReference>
<name>A0AAW1QIW9_9CHLO</name>
<dbReference type="PROSITE" id="PS51186">
    <property type="entry name" value="GNAT"/>
    <property type="match status" value="1"/>
</dbReference>
<dbReference type="Gene3D" id="3.40.1160.10">
    <property type="entry name" value="Acetylglutamate kinase-like"/>
    <property type="match status" value="1"/>
</dbReference>
<keyword evidence="5" id="KW-0012">Acyltransferase</keyword>
<accession>A0AAW1QIW9</accession>
<feature type="domain" description="N-acetyltransferase" evidence="7">
    <location>
        <begin position="337"/>
        <end position="507"/>
    </location>
</feature>
<evidence type="ECO:0000256" key="3">
    <source>
        <dbReference type="ARBA" id="ARBA00012697"/>
    </source>
</evidence>
<comment type="similarity">
    <text evidence="2">Belongs to the acetyltransferase family. ArgA subfamily.</text>
</comment>
<dbReference type="PANTHER" id="PTHR30602">
    <property type="entry name" value="AMINO-ACID ACETYLTRANSFERASE"/>
    <property type="match status" value="1"/>
</dbReference>
<dbReference type="InterPro" id="IPR001048">
    <property type="entry name" value="Asp/Glu/Uridylate_kinase"/>
</dbReference>
<reference evidence="8 9" key="1">
    <citation type="journal article" date="2024" name="Nat. Commun.">
        <title>Phylogenomics reveals the evolutionary origins of lichenization in chlorophyte algae.</title>
        <authorList>
            <person name="Puginier C."/>
            <person name="Libourel C."/>
            <person name="Otte J."/>
            <person name="Skaloud P."/>
            <person name="Haon M."/>
            <person name="Grisel S."/>
            <person name="Petersen M."/>
            <person name="Berrin J.G."/>
            <person name="Delaux P.M."/>
            <person name="Dal Grande F."/>
            <person name="Keller J."/>
        </authorList>
    </citation>
    <scope>NUCLEOTIDE SEQUENCE [LARGE SCALE GENOMIC DNA]</scope>
    <source>
        <strain evidence="8 9">SAG 245.80</strain>
    </source>
</reference>
<comment type="caution">
    <text evidence="8">The sequence shown here is derived from an EMBL/GenBank/DDBJ whole genome shotgun (WGS) entry which is preliminary data.</text>
</comment>
<evidence type="ECO:0000256" key="2">
    <source>
        <dbReference type="ARBA" id="ARBA00009145"/>
    </source>
</evidence>
<dbReference type="GO" id="GO:0004042">
    <property type="term" value="F:L-glutamate N-acetyltransferase activity"/>
    <property type="evidence" value="ECO:0007669"/>
    <property type="project" value="InterPro"/>
</dbReference>